<gene>
    <name evidence="2" type="ORF">BN1012_Phect798</name>
</gene>
<feature type="transmembrane region" description="Helical" evidence="1">
    <location>
        <begin position="77"/>
        <end position="96"/>
    </location>
</feature>
<dbReference type="RefSeq" id="WP_197538304.1">
    <property type="nucleotide sequence ID" value="NZ_HG966617.1"/>
</dbReference>
<protein>
    <submittedName>
        <fullName evidence="2">Putative cytochrome c oxidase, subunit I</fullName>
    </submittedName>
</protein>
<dbReference type="KEGG" id="pect:BN1012_Phect798"/>
<dbReference type="HOGENOM" id="CLU_067791_0_0_5"/>
<name>X5MCB5_9HYPH</name>
<evidence type="ECO:0000313" key="2">
    <source>
        <dbReference type="EMBL" id="CDO59012.1"/>
    </source>
</evidence>
<dbReference type="Pfam" id="PF09955">
    <property type="entry name" value="DUF2189"/>
    <property type="match status" value="1"/>
</dbReference>
<organism evidence="2 3">
    <name type="scientific">Candidatus Phaeomarinibacter ectocarpi</name>
    <dbReference type="NCBI Taxonomy" id="1458461"/>
    <lineage>
        <taxon>Bacteria</taxon>
        <taxon>Pseudomonadati</taxon>
        <taxon>Pseudomonadota</taxon>
        <taxon>Alphaproteobacteria</taxon>
        <taxon>Hyphomicrobiales</taxon>
        <taxon>Parvibaculaceae</taxon>
        <taxon>Candidatus Phaeomarinibacter</taxon>
    </lineage>
</organism>
<keyword evidence="1" id="KW-0812">Transmembrane</keyword>
<keyword evidence="1" id="KW-0472">Membrane</keyword>
<feature type="transmembrane region" description="Helical" evidence="1">
    <location>
        <begin position="124"/>
        <end position="152"/>
    </location>
</feature>
<feature type="transmembrane region" description="Helical" evidence="1">
    <location>
        <begin position="226"/>
        <end position="254"/>
    </location>
</feature>
<evidence type="ECO:0000313" key="3">
    <source>
        <dbReference type="Proteomes" id="UP000032160"/>
    </source>
</evidence>
<proteinExistence type="predicted"/>
<evidence type="ECO:0000256" key="1">
    <source>
        <dbReference type="SAM" id="Phobius"/>
    </source>
</evidence>
<accession>X5MCB5</accession>
<dbReference type="InterPro" id="IPR018692">
    <property type="entry name" value="DUF2189"/>
</dbReference>
<sequence length="271" mass="28981">MSSQDTNPDAIDHSMPPPKAPPVVQSIAMDAPWRWLAAGWRDMWMRPGLSLGYGLVAVGTSAGLTALLIYLELFSLVLVLAAGFMLVGPLLAVGLYEMSRKLAKGESVTRKDVAFVSTAAPVQLAFIGVLLSLMLLAWIRIATLLFAIFFGVESIPPFEQFFPALILEPRGLALLVVGTLVGGAIATVVFATAVVSVPMLLERDIDAVTAIITSVKAVKDNLGPMLLWAWLILVLTTFGIATLFVGLVVTFPLVGHATWHAYKEVIAPETA</sequence>
<dbReference type="EMBL" id="HG966617">
    <property type="protein sequence ID" value="CDO59012.1"/>
    <property type="molecule type" value="Genomic_DNA"/>
</dbReference>
<dbReference type="PATRIC" id="fig|1458461.3.peg.798"/>
<feature type="transmembrane region" description="Helical" evidence="1">
    <location>
        <begin position="172"/>
        <end position="195"/>
    </location>
</feature>
<dbReference type="AlphaFoldDB" id="X5MCB5"/>
<dbReference type="Proteomes" id="UP000032160">
    <property type="component" value="Chromosome I"/>
</dbReference>
<dbReference type="STRING" id="1458461.BN1012_Phect798"/>
<keyword evidence="1" id="KW-1133">Transmembrane helix</keyword>
<feature type="transmembrane region" description="Helical" evidence="1">
    <location>
        <begin position="51"/>
        <end position="71"/>
    </location>
</feature>
<reference evidence="2 3" key="1">
    <citation type="journal article" date="2014" name="Front. Genet.">
        <title>Genome and metabolic network of "Candidatus Phaeomarinobacter ectocarpi" Ec32, a new candidate genus of Alphaproteobacteria frequently associated with brown algae.</title>
        <authorList>
            <person name="Dittami S.M."/>
            <person name="Barbeyron T."/>
            <person name="Boyen C."/>
            <person name="Cambefort J."/>
            <person name="Collet G."/>
            <person name="Delage L."/>
            <person name="Gobet A."/>
            <person name="Groisillier A."/>
            <person name="Leblanc C."/>
            <person name="Michel G."/>
            <person name="Scornet D."/>
            <person name="Siegel A."/>
            <person name="Tapia J.E."/>
            <person name="Tonon T."/>
        </authorList>
    </citation>
    <scope>NUCLEOTIDE SEQUENCE [LARGE SCALE GENOMIC DNA]</scope>
    <source>
        <strain evidence="2 3">Ec32</strain>
    </source>
</reference>
<keyword evidence="3" id="KW-1185">Reference proteome</keyword>